<dbReference type="Pfam" id="PF17827">
    <property type="entry name" value="PrmC_N"/>
    <property type="match status" value="1"/>
</dbReference>
<dbReference type="InterPro" id="IPR019874">
    <property type="entry name" value="RF_methyltr_PrmC"/>
</dbReference>
<dbReference type="OrthoDB" id="9800643at2"/>
<evidence type="ECO:0000313" key="8">
    <source>
        <dbReference type="EMBL" id="SDC51082.1"/>
    </source>
</evidence>
<dbReference type="EMBL" id="FMZZ01000002">
    <property type="protein sequence ID" value="SDC51082.1"/>
    <property type="molecule type" value="Genomic_DNA"/>
</dbReference>
<keyword evidence="2 5" id="KW-0808">Transferase</keyword>
<dbReference type="PROSITE" id="PS00092">
    <property type="entry name" value="N6_MTASE"/>
    <property type="match status" value="1"/>
</dbReference>
<dbReference type="InterPro" id="IPR050320">
    <property type="entry name" value="N5-glutamine_MTase"/>
</dbReference>
<name>A0A1G6M695_9PSEU</name>
<feature type="domain" description="Release factor glutamine methyltransferase N-terminal" evidence="7">
    <location>
        <begin position="9"/>
        <end position="77"/>
    </location>
</feature>
<dbReference type="InterPro" id="IPR040758">
    <property type="entry name" value="PrmC_N"/>
</dbReference>
<dbReference type="SUPFAM" id="SSF53335">
    <property type="entry name" value="S-adenosyl-L-methionine-dependent methyltransferases"/>
    <property type="match status" value="1"/>
</dbReference>
<sequence length="291" mass="30354">MSRHHPLRQAIGAAERVLADAGVASPRTDAELLAAHVLGVERGKLPLVPMVDATVLDALAALVARRARREPLQHLTGDAAMGAITVAVGPGVFVPRPETELMFAWGLATLAEVRSPVVVDLCTGSGVLALSVANARPDARVHAVDIDAAALSWARRNADARAAAGDTPVRLHSGDVTDPGLFADLDGQVDLLLCNPPYVPDGTEVPPEVADHDPAHAVFSGADGLTVIRSVVTAAARLLRPGGAVAIEHDDTHGDSVPALLADRGVFTDIEDHPDLAGRPRFSTARRRPMA</sequence>
<dbReference type="GO" id="GO:0102559">
    <property type="term" value="F:peptide chain release factor N(5)-glutamine methyltransferase activity"/>
    <property type="evidence" value="ECO:0007669"/>
    <property type="project" value="UniProtKB-EC"/>
</dbReference>
<dbReference type="NCBIfam" id="TIGR03534">
    <property type="entry name" value="RF_mod_PrmC"/>
    <property type="match status" value="1"/>
</dbReference>
<keyword evidence="3 5" id="KW-0949">S-adenosyl-L-methionine</keyword>
<feature type="domain" description="Methyltransferase small" evidence="6">
    <location>
        <begin position="108"/>
        <end position="201"/>
    </location>
</feature>
<dbReference type="GO" id="GO:0003676">
    <property type="term" value="F:nucleic acid binding"/>
    <property type="evidence" value="ECO:0007669"/>
    <property type="project" value="InterPro"/>
</dbReference>
<dbReference type="GO" id="GO:0032259">
    <property type="term" value="P:methylation"/>
    <property type="evidence" value="ECO:0007669"/>
    <property type="project" value="UniProtKB-KW"/>
</dbReference>
<evidence type="ECO:0000256" key="4">
    <source>
        <dbReference type="ARBA" id="ARBA00048391"/>
    </source>
</evidence>
<comment type="caution">
    <text evidence="5">Lacks conserved residue(s) required for the propagation of feature annotation.</text>
</comment>
<dbReference type="InterPro" id="IPR002052">
    <property type="entry name" value="DNA_methylase_N6_adenine_CS"/>
</dbReference>
<dbReference type="HAMAP" id="MF_02126">
    <property type="entry name" value="RF_methyltr_PrmC"/>
    <property type="match status" value="1"/>
</dbReference>
<comment type="function">
    <text evidence="5">Methylates the class 1 translation termination release factors RF1/PrfA and RF2/PrfB on the glutamine residue of the universally conserved GGQ motif.</text>
</comment>
<evidence type="ECO:0000259" key="6">
    <source>
        <dbReference type="Pfam" id="PF05175"/>
    </source>
</evidence>
<reference evidence="9" key="1">
    <citation type="submission" date="2016-10" db="EMBL/GenBank/DDBJ databases">
        <authorList>
            <person name="Varghese N."/>
            <person name="Submissions S."/>
        </authorList>
    </citation>
    <scope>NUCLEOTIDE SEQUENCE [LARGE SCALE GENOMIC DNA]</scope>
    <source>
        <strain evidence="9">IBRC-M 10403</strain>
    </source>
</reference>
<feature type="binding site" evidence="5">
    <location>
        <position position="195"/>
    </location>
    <ligand>
        <name>S-adenosyl-L-methionine</name>
        <dbReference type="ChEBI" id="CHEBI:59789"/>
    </ligand>
</feature>
<evidence type="ECO:0000259" key="7">
    <source>
        <dbReference type="Pfam" id="PF17827"/>
    </source>
</evidence>
<evidence type="ECO:0000256" key="1">
    <source>
        <dbReference type="ARBA" id="ARBA00022603"/>
    </source>
</evidence>
<dbReference type="InterPro" id="IPR004556">
    <property type="entry name" value="HemK-like"/>
</dbReference>
<dbReference type="Proteomes" id="UP000199501">
    <property type="component" value="Unassembled WGS sequence"/>
</dbReference>
<evidence type="ECO:0000313" key="9">
    <source>
        <dbReference type="Proteomes" id="UP000199501"/>
    </source>
</evidence>
<dbReference type="InterPro" id="IPR007848">
    <property type="entry name" value="Small_mtfrase_dom"/>
</dbReference>
<protein>
    <recommendedName>
        <fullName evidence="5">Release factor glutamine methyltransferase</fullName>
        <shortName evidence="5">RF MTase</shortName>
        <ecNumber evidence="5">2.1.1.297</ecNumber>
    </recommendedName>
    <alternativeName>
        <fullName evidence="5">N5-glutamine methyltransferase PrmC</fullName>
    </alternativeName>
    <alternativeName>
        <fullName evidence="5">Protein-(glutamine-N5) MTase PrmC</fullName>
    </alternativeName>
    <alternativeName>
        <fullName evidence="5">Protein-glutamine N-methyltransferase PrmC</fullName>
    </alternativeName>
</protein>
<dbReference type="Gene3D" id="3.40.50.150">
    <property type="entry name" value="Vaccinia Virus protein VP39"/>
    <property type="match status" value="1"/>
</dbReference>
<gene>
    <name evidence="5" type="primary">prmC</name>
    <name evidence="8" type="ORF">SAMN05216174_102395</name>
</gene>
<feature type="binding site" evidence="5">
    <location>
        <begin position="195"/>
        <end position="198"/>
    </location>
    <ligand>
        <name>substrate</name>
    </ligand>
</feature>
<evidence type="ECO:0000256" key="3">
    <source>
        <dbReference type="ARBA" id="ARBA00022691"/>
    </source>
</evidence>
<accession>A0A1G6M695</accession>
<dbReference type="RefSeq" id="WP_091449143.1">
    <property type="nucleotide sequence ID" value="NZ_FMZZ01000002.1"/>
</dbReference>
<dbReference type="AlphaFoldDB" id="A0A1G6M695"/>
<feature type="binding site" evidence="5">
    <location>
        <position position="145"/>
    </location>
    <ligand>
        <name>S-adenosyl-L-methionine</name>
        <dbReference type="ChEBI" id="CHEBI:59789"/>
    </ligand>
</feature>
<proteinExistence type="inferred from homology"/>
<dbReference type="NCBIfam" id="TIGR00536">
    <property type="entry name" value="hemK_fam"/>
    <property type="match status" value="1"/>
</dbReference>
<dbReference type="EC" id="2.1.1.297" evidence="5"/>
<evidence type="ECO:0000256" key="5">
    <source>
        <dbReference type="HAMAP-Rule" id="MF_02126"/>
    </source>
</evidence>
<comment type="catalytic activity">
    <reaction evidence="4 5">
        <text>L-glutaminyl-[peptide chain release factor] + S-adenosyl-L-methionine = N(5)-methyl-L-glutaminyl-[peptide chain release factor] + S-adenosyl-L-homocysteine + H(+)</text>
        <dbReference type="Rhea" id="RHEA:42896"/>
        <dbReference type="Rhea" id="RHEA-COMP:10271"/>
        <dbReference type="Rhea" id="RHEA-COMP:10272"/>
        <dbReference type="ChEBI" id="CHEBI:15378"/>
        <dbReference type="ChEBI" id="CHEBI:30011"/>
        <dbReference type="ChEBI" id="CHEBI:57856"/>
        <dbReference type="ChEBI" id="CHEBI:59789"/>
        <dbReference type="ChEBI" id="CHEBI:61891"/>
        <dbReference type="EC" id="2.1.1.297"/>
    </reaction>
</comment>
<keyword evidence="9" id="KW-1185">Reference proteome</keyword>
<dbReference type="PANTHER" id="PTHR18895:SF74">
    <property type="entry name" value="MTRF1L RELEASE FACTOR GLUTAMINE METHYLTRANSFERASE"/>
    <property type="match status" value="1"/>
</dbReference>
<keyword evidence="1 5" id="KW-0489">Methyltransferase</keyword>
<dbReference type="PANTHER" id="PTHR18895">
    <property type="entry name" value="HEMK METHYLTRANSFERASE"/>
    <property type="match status" value="1"/>
</dbReference>
<dbReference type="Pfam" id="PF05175">
    <property type="entry name" value="MTS"/>
    <property type="match status" value="1"/>
</dbReference>
<dbReference type="STRING" id="1271860.SAMN05216174_102395"/>
<dbReference type="CDD" id="cd02440">
    <property type="entry name" value="AdoMet_MTases"/>
    <property type="match status" value="1"/>
</dbReference>
<dbReference type="Gene3D" id="1.10.8.10">
    <property type="entry name" value="DNA helicase RuvA subunit, C-terminal domain"/>
    <property type="match status" value="1"/>
</dbReference>
<comment type="similarity">
    <text evidence="5">Belongs to the protein N5-glutamine methyltransferase family. PrmC subfamily.</text>
</comment>
<organism evidence="8 9">
    <name type="scientific">Actinokineospora iranica</name>
    <dbReference type="NCBI Taxonomy" id="1271860"/>
    <lineage>
        <taxon>Bacteria</taxon>
        <taxon>Bacillati</taxon>
        <taxon>Actinomycetota</taxon>
        <taxon>Actinomycetes</taxon>
        <taxon>Pseudonocardiales</taxon>
        <taxon>Pseudonocardiaceae</taxon>
        <taxon>Actinokineospora</taxon>
    </lineage>
</organism>
<evidence type="ECO:0000256" key="2">
    <source>
        <dbReference type="ARBA" id="ARBA00022679"/>
    </source>
</evidence>
<dbReference type="InterPro" id="IPR029063">
    <property type="entry name" value="SAM-dependent_MTases_sf"/>
</dbReference>